<comment type="caution">
    <text evidence="1">The sequence shown here is derived from an EMBL/GenBank/DDBJ whole genome shotgun (WGS) entry which is preliminary data.</text>
</comment>
<name>A0AC61REY8_9BACT</name>
<organism evidence="1 2">
    <name type="scientific">Lepagella muris</name>
    <dbReference type="NCBI Taxonomy" id="3032870"/>
    <lineage>
        <taxon>Bacteria</taxon>
        <taxon>Pseudomonadati</taxon>
        <taxon>Bacteroidota</taxon>
        <taxon>Bacteroidia</taxon>
        <taxon>Bacteroidales</taxon>
        <taxon>Muribaculaceae</taxon>
        <taxon>Lepagella</taxon>
    </lineage>
</organism>
<dbReference type="Proteomes" id="UP000306319">
    <property type="component" value="Unassembled WGS sequence"/>
</dbReference>
<evidence type="ECO:0000313" key="2">
    <source>
        <dbReference type="Proteomes" id="UP000306319"/>
    </source>
</evidence>
<evidence type="ECO:0000313" key="1">
    <source>
        <dbReference type="EMBL" id="TGY79196.1"/>
    </source>
</evidence>
<sequence>MEKILKEENGAGDLSDIRELLDAEAARINNPSFIDEDPVQFPRRFSRLQDIEIVSFLSAIIAWGNRKMICRDAEKMLALMDYEPYRYVMDEGYEDLDPRLNIHRTMFGEHFSYFLRGMHRIYSEYGSLDAFSAAIGCGDTESPAWNLVEGMQRLMSDVNGGATCSQCLPVNLQQTALKRVNMALRWLVRDDGIVDMGVWKSIPKSKLYIPLDVHVGNISRELGLISRKANDRKSVEQLTAVLRTFRPDDPVIYDYALFGIGVEGRKGTLLTSTSV</sequence>
<protein>
    <submittedName>
        <fullName evidence="1">TIGR02757 family protein</fullName>
    </submittedName>
</protein>
<gene>
    <name evidence="1" type="ORF">E5331_07395</name>
</gene>
<proteinExistence type="predicted"/>
<reference evidence="1" key="1">
    <citation type="submission" date="2019-04" db="EMBL/GenBank/DDBJ databases">
        <title>Microbes associate with the intestines of laboratory mice.</title>
        <authorList>
            <person name="Navarre W."/>
            <person name="Wong E."/>
            <person name="Huang K."/>
            <person name="Tropini C."/>
            <person name="Ng K."/>
            <person name="Yu B."/>
        </authorList>
    </citation>
    <scope>NUCLEOTIDE SEQUENCE</scope>
    <source>
        <strain evidence="1">NM04_E33</strain>
    </source>
</reference>
<keyword evidence="2" id="KW-1185">Reference proteome</keyword>
<accession>A0AC61REY8</accession>
<dbReference type="EMBL" id="SRYB01000008">
    <property type="protein sequence ID" value="TGY79196.1"/>
    <property type="molecule type" value="Genomic_DNA"/>
</dbReference>